<dbReference type="PANTHER" id="PTHR48104">
    <property type="entry name" value="METACASPASE-4"/>
    <property type="match status" value="1"/>
</dbReference>
<dbReference type="Proteomes" id="UP000812270">
    <property type="component" value="Unassembled WGS sequence"/>
</dbReference>
<keyword evidence="1" id="KW-0732">Signal</keyword>
<dbReference type="EMBL" id="JAHSPG010000018">
    <property type="protein sequence ID" value="MBV4360433.1"/>
    <property type="molecule type" value="Genomic_DNA"/>
</dbReference>
<protein>
    <submittedName>
        <fullName evidence="3">Caspase family protein</fullName>
    </submittedName>
</protein>
<dbReference type="InterPro" id="IPR011600">
    <property type="entry name" value="Pept_C14_caspase"/>
</dbReference>
<sequence length="772" mass="85920">MRKRFLPYWFLSLSYLFMCSCAFSQTQSLRAAKGTQYMLCVGINNYLANVTLATCQICRDREIKNLNGCLNDVDTISKLFIKYYGFLPQNITILRDQEASRAAILQKFNEILAKCKKGDYFVFFYSGHGSYEYESANDNQLRTGKGYRNTILSADIVKPGVPDLNSAELNKIFSGFTDKGVVLTVITDCCHSATNTRGSTAFEADSAREVKPSLEPAKFVSATTATTRLLGQSGALTIGSCQDNEIASEAQISPKTYYGAFTISFCRSVTEWSQAPIDVLLDRTVSKLRLLNKQQTPNIEADKRRKQNLVGTASAQVKKASYSLKCANCSAKQLPIITAGFTDDILNDDILIDTKTKDSIKVTNVGFTETEVMLMNQSNKWKTNDLTTLNFTILKKLPNPDPPLKIFLGTGLSQDEYNSVVNKAKALYQSNKGYAWMNPSIQNFPDAVLFYNNGWKLNRNGVMETFVFSDPDATTVNNLITAAKSRSAYLQLPPPQALVDQLQAKLAVEKNRNIRVVSTPAAADYMLAGHFTNNANSIAYGWEKTILSKDANKGNGLSAVTDFFTSGNSYQIDSITDRLRRLSVLANWLSMTSPPPDKTMTFPYHLSIKNLGSKQKADDQISGKSTTEDKLDIGIEKDAGSALATDKITPLFIYVMSIDPKGNTYLLYPQPRTSILTYPNSILNDTSFYHLATVRHTTAGTYHYVFIALREPVSNRDVFTRRGVVKGDEPEFSDNPLEALLNEEGAGQRGDIKSFDHWMLKRVDIITDDKKR</sequence>
<dbReference type="RefSeq" id="WP_217794805.1">
    <property type="nucleotide sequence ID" value="NZ_JAHSPG010000018.1"/>
</dbReference>
<evidence type="ECO:0000259" key="2">
    <source>
        <dbReference type="Pfam" id="PF00656"/>
    </source>
</evidence>
<feature type="domain" description="Peptidase C14 caspase" evidence="2">
    <location>
        <begin position="62"/>
        <end position="306"/>
    </location>
</feature>
<dbReference type="PANTHER" id="PTHR48104:SF30">
    <property type="entry name" value="METACASPASE-1"/>
    <property type="match status" value="1"/>
</dbReference>
<name>A0A9E2SFD1_9BACT</name>
<feature type="chain" id="PRO_5039502438" evidence="1">
    <location>
        <begin position="25"/>
        <end position="772"/>
    </location>
</feature>
<dbReference type="Pfam" id="PF00656">
    <property type="entry name" value="Peptidase_C14"/>
    <property type="match status" value="1"/>
</dbReference>
<evidence type="ECO:0000313" key="4">
    <source>
        <dbReference type="Proteomes" id="UP000812270"/>
    </source>
</evidence>
<reference evidence="3" key="1">
    <citation type="submission" date="2021-06" db="EMBL/GenBank/DDBJ databases">
        <authorList>
            <person name="Huq M.A."/>
        </authorList>
    </citation>
    <scope>NUCLEOTIDE SEQUENCE</scope>
    <source>
        <strain evidence="3">MAH-26</strain>
    </source>
</reference>
<dbReference type="GO" id="GO:0006508">
    <property type="term" value="P:proteolysis"/>
    <property type="evidence" value="ECO:0007669"/>
    <property type="project" value="InterPro"/>
</dbReference>
<dbReference type="GO" id="GO:0004197">
    <property type="term" value="F:cysteine-type endopeptidase activity"/>
    <property type="evidence" value="ECO:0007669"/>
    <property type="project" value="InterPro"/>
</dbReference>
<dbReference type="GO" id="GO:0005737">
    <property type="term" value="C:cytoplasm"/>
    <property type="evidence" value="ECO:0007669"/>
    <property type="project" value="TreeGrafter"/>
</dbReference>
<feature type="signal peptide" evidence="1">
    <location>
        <begin position="1"/>
        <end position="24"/>
    </location>
</feature>
<dbReference type="PROSITE" id="PS51257">
    <property type="entry name" value="PROKAR_LIPOPROTEIN"/>
    <property type="match status" value="1"/>
</dbReference>
<evidence type="ECO:0000256" key="1">
    <source>
        <dbReference type="SAM" id="SignalP"/>
    </source>
</evidence>
<dbReference type="InterPro" id="IPR050452">
    <property type="entry name" value="Metacaspase"/>
</dbReference>
<accession>A0A9E2SFD1</accession>
<proteinExistence type="predicted"/>
<organism evidence="3 4">
    <name type="scientific">Pinibacter aurantiacus</name>
    <dbReference type="NCBI Taxonomy" id="2851599"/>
    <lineage>
        <taxon>Bacteria</taxon>
        <taxon>Pseudomonadati</taxon>
        <taxon>Bacteroidota</taxon>
        <taxon>Chitinophagia</taxon>
        <taxon>Chitinophagales</taxon>
        <taxon>Chitinophagaceae</taxon>
        <taxon>Pinibacter</taxon>
    </lineage>
</organism>
<keyword evidence="4" id="KW-1185">Reference proteome</keyword>
<dbReference type="AlphaFoldDB" id="A0A9E2SFD1"/>
<gene>
    <name evidence="3" type="ORF">KTO63_24930</name>
</gene>
<comment type="caution">
    <text evidence="3">The sequence shown here is derived from an EMBL/GenBank/DDBJ whole genome shotgun (WGS) entry which is preliminary data.</text>
</comment>
<evidence type="ECO:0000313" key="3">
    <source>
        <dbReference type="EMBL" id="MBV4360433.1"/>
    </source>
</evidence>